<name>A0ABY4L790_THEAE</name>
<dbReference type="InterPro" id="IPR036390">
    <property type="entry name" value="WH_DNA-bd_sf"/>
</dbReference>
<keyword evidence="3" id="KW-0238">DNA-binding</keyword>
<dbReference type="PANTHER" id="PTHR30126:SF39">
    <property type="entry name" value="HTH-TYPE TRANSCRIPTIONAL REGULATOR CYSL"/>
    <property type="match status" value="1"/>
</dbReference>
<dbReference type="Gene3D" id="1.10.10.10">
    <property type="entry name" value="Winged helix-like DNA-binding domain superfamily/Winged helix DNA-binding domain"/>
    <property type="match status" value="1"/>
</dbReference>
<dbReference type="PROSITE" id="PS50931">
    <property type="entry name" value="HTH_LYSR"/>
    <property type="match status" value="1"/>
</dbReference>
<dbReference type="SUPFAM" id="SSF46785">
    <property type="entry name" value="Winged helix' DNA-binding domain"/>
    <property type="match status" value="1"/>
</dbReference>
<dbReference type="Pfam" id="PF03466">
    <property type="entry name" value="LysR_substrate"/>
    <property type="match status" value="1"/>
</dbReference>
<organism evidence="6 7">
    <name type="scientific">Thermobifida alba</name>
    <name type="common">Thermomonospora alba</name>
    <dbReference type="NCBI Taxonomy" id="53522"/>
    <lineage>
        <taxon>Bacteria</taxon>
        <taxon>Bacillati</taxon>
        <taxon>Actinomycetota</taxon>
        <taxon>Actinomycetes</taxon>
        <taxon>Streptosporangiales</taxon>
        <taxon>Nocardiopsidaceae</taxon>
        <taxon>Thermobifida</taxon>
    </lineage>
</organism>
<dbReference type="PANTHER" id="PTHR30126">
    <property type="entry name" value="HTH-TYPE TRANSCRIPTIONAL REGULATOR"/>
    <property type="match status" value="1"/>
</dbReference>
<evidence type="ECO:0000256" key="1">
    <source>
        <dbReference type="ARBA" id="ARBA00009437"/>
    </source>
</evidence>
<dbReference type="Gene3D" id="3.40.190.10">
    <property type="entry name" value="Periplasmic binding protein-like II"/>
    <property type="match status" value="2"/>
</dbReference>
<evidence type="ECO:0000259" key="5">
    <source>
        <dbReference type="PROSITE" id="PS50931"/>
    </source>
</evidence>
<dbReference type="PRINTS" id="PR00039">
    <property type="entry name" value="HTHLYSR"/>
</dbReference>
<dbReference type="SUPFAM" id="SSF53850">
    <property type="entry name" value="Periplasmic binding protein-like II"/>
    <property type="match status" value="1"/>
</dbReference>
<evidence type="ECO:0000256" key="2">
    <source>
        <dbReference type="ARBA" id="ARBA00023015"/>
    </source>
</evidence>
<proteinExistence type="inferred from homology"/>
<dbReference type="InterPro" id="IPR005119">
    <property type="entry name" value="LysR_subst-bd"/>
</dbReference>
<evidence type="ECO:0000313" key="7">
    <source>
        <dbReference type="Proteomes" id="UP000832041"/>
    </source>
</evidence>
<keyword evidence="4" id="KW-0804">Transcription</keyword>
<dbReference type="CDD" id="cd05466">
    <property type="entry name" value="PBP2_LTTR_substrate"/>
    <property type="match status" value="1"/>
</dbReference>
<dbReference type="InterPro" id="IPR000847">
    <property type="entry name" value="LysR_HTH_N"/>
</dbReference>
<protein>
    <submittedName>
        <fullName evidence="6">LysR family transcriptional regulator</fullName>
    </submittedName>
</protein>
<dbReference type="InterPro" id="IPR036388">
    <property type="entry name" value="WH-like_DNA-bd_sf"/>
</dbReference>
<comment type="similarity">
    <text evidence="1">Belongs to the LysR transcriptional regulatory family.</text>
</comment>
<dbReference type="Pfam" id="PF00126">
    <property type="entry name" value="HTH_1"/>
    <property type="match status" value="1"/>
</dbReference>
<gene>
    <name evidence="6" type="ORF">FOF52_15190</name>
</gene>
<evidence type="ECO:0000313" key="6">
    <source>
        <dbReference type="EMBL" id="UPT22143.1"/>
    </source>
</evidence>
<reference evidence="6 7" key="1">
    <citation type="submission" date="2020-04" db="EMBL/GenBank/DDBJ databases">
        <title>Thermobifida alba genome sequencing and assembly.</title>
        <authorList>
            <person name="Luzics S."/>
            <person name="Horvath B."/>
            <person name="Nagy I."/>
            <person name="Toth A."/>
            <person name="Nagy I."/>
            <person name="Kukolya J."/>
        </authorList>
    </citation>
    <scope>NUCLEOTIDE SEQUENCE [LARGE SCALE GENOMIC DNA]</scope>
    <source>
        <strain evidence="6 7">DSM 43795</strain>
    </source>
</reference>
<accession>A0ABY4L790</accession>
<keyword evidence="7" id="KW-1185">Reference proteome</keyword>
<dbReference type="RefSeq" id="WP_248590631.1">
    <property type="nucleotide sequence ID" value="NZ_BAABEB010000005.1"/>
</dbReference>
<evidence type="ECO:0000256" key="4">
    <source>
        <dbReference type="ARBA" id="ARBA00023163"/>
    </source>
</evidence>
<evidence type="ECO:0000256" key="3">
    <source>
        <dbReference type="ARBA" id="ARBA00023125"/>
    </source>
</evidence>
<dbReference type="EMBL" id="CP051627">
    <property type="protein sequence ID" value="UPT22143.1"/>
    <property type="molecule type" value="Genomic_DNA"/>
</dbReference>
<feature type="domain" description="HTH lysR-type" evidence="5">
    <location>
        <begin position="1"/>
        <end position="58"/>
    </location>
</feature>
<dbReference type="Proteomes" id="UP000832041">
    <property type="component" value="Chromosome"/>
</dbReference>
<keyword evidence="2" id="KW-0805">Transcription regulation</keyword>
<sequence>MNLELLRTFLAVHRAGSFTRAAAALGVSQPTVTAQIRTLEKELGRQLFVRHPGGVSPTGPADQLARRVAPHLDGLAAVVETEVRRRPLSEQPVHLGGPAELLAARVLPALAPLVDRGLRLRVVPGLPEPLLDGLLAGRHDLVLCTVPPRRRGVSATPLVDEEFLLVGHPDWVDRLPGDVAADGGAALDDVPVVAYAEELPIVRRYWLTVFERRPPMRAAVVVPDLRAVLSAVTAGAGISVLPDYLVSGALARGELAVLHRPELPPLNTVHLAVRAGTLALPHVRAVHERLLAGVGGR</sequence>